<feature type="domain" description="BTB" evidence="3">
    <location>
        <begin position="56"/>
        <end position="123"/>
    </location>
</feature>
<dbReference type="CDD" id="cd18186">
    <property type="entry name" value="BTB_POZ_ZBTB_KLHL-like"/>
    <property type="match status" value="1"/>
</dbReference>
<dbReference type="SUPFAM" id="SSF54695">
    <property type="entry name" value="POZ domain"/>
    <property type="match status" value="1"/>
</dbReference>
<dbReference type="InterPro" id="IPR017096">
    <property type="entry name" value="BTB-kelch_protein"/>
</dbReference>
<dbReference type="InterPro" id="IPR011705">
    <property type="entry name" value="BACK"/>
</dbReference>
<dbReference type="InterPro" id="IPR011333">
    <property type="entry name" value="SKP1/BTB/POZ_sf"/>
</dbReference>
<dbReference type="PANTHER" id="PTHR45632:SF30">
    <property type="entry name" value="BTB DOMAIN-CONTAINING PROTEIN"/>
    <property type="match status" value="1"/>
</dbReference>
<dbReference type="Gene3D" id="2.120.10.80">
    <property type="entry name" value="Kelch-type beta propeller"/>
    <property type="match status" value="1"/>
</dbReference>
<dbReference type="InterPro" id="IPR006652">
    <property type="entry name" value="Kelch_1"/>
</dbReference>
<proteinExistence type="predicted"/>
<dbReference type="Gene3D" id="1.25.40.420">
    <property type="match status" value="1"/>
</dbReference>
<protein>
    <recommendedName>
        <fullName evidence="3">BTB domain-containing protein</fullName>
    </recommendedName>
</protein>
<evidence type="ECO:0000256" key="1">
    <source>
        <dbReference type="ARBA" id="ARBA00022441"/>
    </source>
</evidence>
<gene>
    <name evidence="4" type="ORF">CVLEPA_LOCUS29183</name>
</gene>
<evidence type="ECO:0000256" key="2">
    <source>
        <dbReference type="ARBA" id="ARBA00022737"/>
    </source>
</evidence>
<name>A0ABP0GYF7_CLALP</name>
<evidence type="ECO:0000259" key="3">
    <source>
        <dbReference type="PROSITE" id="PS50097"/>
    </source>
</evidence>
<dbReference type="SMART" id="SM00875">
    <property type="entry name" value="BACK"/>
    <property type="match status" value="1"/>
</dbReference>
<accession>A0ABP0GYF7</accession>
<dbReference type="SMART" id="SM00612">
    <property type="entry name" value="Kelch"/>
    <property type="match status" value="6"/>
</dbReference>
<dbReference type="PANTHER" id="PTHR45632">
    <property type="entry name" value="LD33804P"/>
    <property type="match status" value="1"/>
</dbReference>
<dbReference type="PIRSF" id="PIRSF037037">
    <property type="entry name" value="Kelch-like_protein_gigaxonin"/>
    <property type="match status" value="1"/>
</dbReference>
<dbReference type="Pfam" id="PF00651">
    <property type="entry name" value="BTB"/>
    <property type="match status" value="1"/>
</dbReference>
<reference evidence="4 5" key="1">
    <citation type="submission" date="2024-02" db="EMBL/GenBank/DDBJ databases">
        <authorList>
            <person name="Daric V."/>
            <person name="Darras S."/>
        </authorList>
    </citation>
    <scope>NUCLEOTIDE SEQUENCE [LARGE SCALE GENOMIC DNA]</scope>
</reference>
<evidence type="ECO:0000313" key="5">
    <source>
        <dbReference type="Proteomes" id="UP001642483"/>
    </source>
</evidence>
<dbReference type="Pfam" id="PF24981">
    <property type="entry name" value="Beta-prop_ATRN-LZTR1"/>
    <property type="match status" value="1"/>
</dbReference>
<sequence>MLDSEDHLYVGTVFSGLCISQPAESSSSKPSVFYSNHATDMLKKLNEDRKCSDSLCDITIHTSAKDFEVHKCVLGVASDFFRKMFTSNMRERNEAAANITDVSATIMEIVIEYMYTCRVKITDENVYELLEAADYFQLDEIKNFCSCHLQENISEINCIMKWSFARRYNIMSLVKLGELFIKQNFLDILKSDEVNNLSADDFAAFLELKKQNVREFIIYNAVISWMKYDEENRKEIFSKVFKCIDFRKLQKDFLQKVVCEEKVVMSSLDCTNMLIKAMCNRVQDVCDNEEIVILGGVPWERNAIKYNATDFQAEELPQMSIERSGACVACVDRCLYIFGGHSKPVSKSYNSAAMLKLDEIPNSWVDIPAMSQHRRTAGCAVLGDYIYVCGGKAHDSMWLSSCERFNIQQKRWYNIPDMVFKRSECALVALNGRIYAIGGCNRPDSFLETVECYDPKLGIWGLISPLNTARAKFAAVVLHGKIYAIGGEGQHSYLSSVERYNPLNDTWVEVGSLKLARFNHGACVVNEEIYALGGINTVEVYNESDDEWIPKFSITRKLGAAITAV</sequence>
<dbReference type="InterPro" id="IPR056737">
    <property type="entry name" value="Beta-prop_ATRN-MKLN-like"/>
</dbReference>
<dbReference type="EMBL" id="CAWYQH010000152">
    <property type="protein sequence ID" value="CAK8695986.1"/>
    <property type="molecule type" value="Genomic_DNA"/>
</dbReference>
<keyword evidence="5" id="KW-1185">Reference proteome</keyword>
<organism evidence="4 5">
    <name type="scientific">Clavelina lepadiformis</name>
    <name type="common">Light-bulb sea squirt</name>
    <name type="synonym">Ascidia lepadiformis</name>
    <dbReference type="NCBI Taxonomy" id="159417"/>
    <lineage>
        <taxon>Eukaryota</taxon>
        <taxon>Metazoa</taxon>
        <taxon>Chordata</taxon>
        <taxon>Tunicata</taxon>
        <taxon>Ascidiacea</taxon>
        <taxon>Aplousobranchia</taxon>
        <taxon>Clavelinidae</taxon>
        <taxon>Clavelina</taxon>
    </lineage>
</organism>
<dbReference type="SUPFAM" id="SSF117281">
    <property type="entry name" value="Kelch motif"/>
    <property type="match status" value="1"/>
</dbReference>
<evidence type="ECO:0000313" key="4">
    <source>
        <dbReference type="EMBL" id="CAK8695986.1"/>
    </source>
</evidence>
<comment type="caution">
    <text evidence="4">The sequence shown here is derived from an EMBL/GenBank/DDBJ whole genome shotgun (WGS) entry which is preliminary data.</text>
</comment>
<dbReference type="Gene3D" id="3.30.710.10">
    <property type="entry name" value="Potassium Channel Kv1.1, Chain A"/>
    <property type="match status" value="1"/>
</dbReference>
<dbReference type="PROSITE" id="PS50097">
    <property type="entry name" value="BTB"/>
    <property type="match status" value="1"/>
</dbReference>
<keyword evidence="1" id="KW-0880">Kelch repeat</keyword>
<keyword evidence="2" id="KW-0677">Repeat</keyword>
<dbReference type="SMART" id="SM00225">
    <property type="entry name" value="BTB"/>
    <property type="match status" value="1"/>
</dbReference>
<dbReference type="InterPro" id="IPR000210">
    <property type="entry name" value="BTB/POZ_dom"/>
</dbReference>
<dbReference type="InterPro" id="IPR015915">
    <property type="entry name" value="Kelch-typ_b-propeller"/>
</dbReference>
<dbReference type="Proteomes" id="UP001642483">
    <property type="component" value="Unassembled WGS sequence"/>
</dbReference>
<dbReference type="Pfam" id="PF07707">
    <property type="entry name" value="BACK"/>
    <property type="match status" value="1"/>
</dbReference>